<dbReference type="AlphaFoldDB" id="Q6Z5Q8"/>
<evidence type="ECO:0000313" key="3">
    <source>
        <dbReference type="Proteomes" id="UP000000763"/>
    </source>
</evidence>
<dbReference type="EMBL" id="AP005104">
    <property type="protein sequence ID" value="BAC83733.1"/>
    <property type="molecule type" value="Genomic_DNA"/>
</dbReference>
<evidence type="ECO:0000313" key="2">
    <source>
        <dbReference type="EMBL" id="BAC83733.1"/>
    </source>
</evidence>
<reference evidence="3" key="1">
    <citation type="journal article" date="2005" name="Nature">
        <title>The map-based sequence of the rice genome.</title>
        <authorList>
            <consortium name="International rice genome sequencing project (IRGSP)"/>
            <person name="Matsumoto T."/>
            <person name="Wu J."/>
            <person name="Kanamori H."/>
            <person name="Katayose Y."/>
            <person name="Fujisawa M."/>
            <person name="Namiki N."/>
            <person name="Mizuno H."/>
            <person name="Yamamoto K."/>
            <person name="Antonio B.A."/>
            <person name="Baba T."/>
            <person name="Sakata K."/>
            <person name="Nagamura Y."/>
            <person name="Aoki H."/>
            <person name="Arikawa K."/>
            <person name="Arita K."/>
            <person name="Bito T."/>
            <person name="Chiden Y."/>
            <person name="Fujitsuka N."/>
            <person name="Fukunaka R."/>
            <person name="Hamada M."/>
            <person name="Harada C."/>
            <person name="Hayashi A."/>
            <person name="Hijishita S."/>
            <person name="Honda M."/>
            <person name="Hosokawa S."/>
            <person name="Ichikawa Y."/>
            <person name="Idonuma A."/>
            <person name="Iijima M."/>
            <person name="Ikeda M."/>
            <person name="Ikeno M."/>
            <person name="Ito K."/>
            <person name="Ito S."/>
            <person name="Ito T."/>
            <person name="Ito Y."/>
            <person name="Ito Y."/>
            <person name="Iwabuchi A."/>
            <person name="Kamiya K."/>
            <person name="Karasawa W."/>
            <person name="Kurita K."/>
            <person name="Katagiri S."/>
            <person name="Kikuta A."/>
            <person name="Kobayashi H."/>
            <person name="Kobayashi N."/>
            <person name="Machita K."/>
            <person name="Maehara T."/>
            <person name="Masukawa M."/>
            <person name="Mizubayashi T."/>
            <person name="Mukai Y."/>
            <person name="Nagasaki H."/>
            <person name="Nagata Y."/>
            <person name="Naito S."/>
            <person name="Nakashima M."/>
            <person name="Nakama Y."/>
            <person name="Nakamichi Y."/>
            <person name="Nakamura M."/>
            <person name="Meguro A."/>
            <person name="Negishi M."/>
            <person name="Ohta I."/>
            <person name="Ohta T."/>
            <person name="Okamoto M."/>
            <person name="Ono N."/>
            <person name="Saji S."/>
            <person name="Sakaguchi M."/>
            <person name="Sakai K."/>
            <person name="Shibata M."/>
            <person name="Shimokawa T."/>
            <person name="Song J."/>
            <person name="Takazaki Y."/>
            <person name="Terasawa K."/>
            <person name="Tsugane M."/>
            <person name="Tsuji K."/>
            <person name="Ueda S."/>
            <person name="Waki K."/>
            <person name="Yamagata H."/>
            <person name="Yamamoto M."/>
            <person name="Yamamoto S."/>
            <person name="Yamane H."/>
            <person name="Yoshiki S."/>
            <person name="Yoshihara R."/>
            <person name="Yukawa K."/>
            <person name="Zhong H."/>
            <person name="Yano M."/>
            <person name="Yuan Q."/>
            <person name="Ouyang S."/>
            <person name="Liu J."/>
            <person name="Jones K.M."/>
            <person name="Gansberger K."/>
            <person name="Moffat K."/>
            <person name="Hill J."/>
            <person name="Bera J."/>
            <person name="Fadrosh D."/>
            <person name="Jin S."/>
            <person name="Johri S."/>
            <person name="Kim M."/>
            <person name="Overton L."/>
            <person name="Reardon M."/>
            <person name="Tsitrin T."/>
            <person name="Vuong H."/>
            <person name="Weaver B."/>
            <person name="Ciecko A."/>
            <person name="Tallon L."/>
            <person name="Jackson J."/>
            <person name="Pai G."/>
            <person name="Aken S.V."/>
            <person name="Utterback T."/>
            <person name="Reidmuller S."/>
            <person name="Feldblyum T."/>
            <person name="Hsiao J."/>
            <person name="Zismann V."/>
            <person name="Iobst S."/>
            <person name="de Vazeille A.R."/>
            <person name="Buell C.R."/>
            <person name="Ying K."/>
            <person name="Li Y."/>
            <person name="Lu T."/>
            <person name="Huang Y."/>
            <person name="Zhao Q."/>
            <person name="Feng Q."/>
            <person name="Zhang L."/>
            <person name="Zhu J."/>
            <person name="Weng Q."/>
            <person name="Mu J."/>
            <person name="Lu Y."/>
            <person name="Fan D."/>
            <person name="Liu Y."/>
            <person name="Guan J."/>
            <person name="Zhang Y."/>
            <person name="Yu S."/>
            <person name="Liu X."/>
            <person name="Zhang Y."/>
            <person name="Hong G."/>
            <person name="Han B."/>
            <person name="Choisne N."/>
            <person name="Demange N."/>
            <person name="Orjeda G."/>
            <person name="Samain S."/>
            <person name="Cattolico L."/>
            <person name="Pelletier E."/>
            <person name="Couloux A."/>
            <person name="Segurens B."/>
            <person name="Wincker P."/>
            <person name="D'Hont A."/>
            <person name="Scarpelli C."/>
            <person name="Weissenbach J."/>
            <person name="Salanoubat M."/>
            <person name="Quetier F."/>
            <person name="Yu Y."/>
            <person name="Kim H.R."/>
            <person name="Rambo T."/>
            <person name="Currie J."/>
            <person name="Collura K."/>
            <person name="Luo M."/>
            <person name="Yang T."/>
            <person name="Ammiraju J.S.S."/>
            <person name="Engler F."/>
            <person name="Soderlund C."/>
            <person name="Wing R.A."/>
            <person name="Palmer L.E."/>
            <person name="de la Bastide M."/>
            <person name="Spiegel L."/>
            <person name="Nascimento L."/>
            <person name="Zutavern T."/>
            <person name="O'Shaughnessy A."/>
            <person name="Dike S."/>
            <person name="Dedhia N."/>
            <person name="Preston R."/>
            <person name="Balija V."/>
            <person name="McCombie W.R."/>
            <person name="Chow T."/>
            <person name="Chen H."/>
            <person name="Chung M."/>
            <person name="Chen C."/>
            <person name="Shaw J."/>
            <person name="Wu H."/>
            <person name="Hsiao K."/>
            <person name="Chao Y."/>
            <person name="Chu M."/>
            <person name="Cheng C."/>
            <person name="Hour A."/>
            <person name="Lee P."/>
            <person name="Lin S."/>
            <person name="Lin Y."/>
            <person name="Liou J."/>
            <person name="Liu S."/>
            <person name="Hsing Y."/>
            <person name="Raghuvanshi S."/>
            <person name="Mohanty A."/>
            <person name="Bharti A.K."/>
            <person name="Gaur A."/>
            <person name="Gupta V."/>
            <person name="Kumar D."/>
            <person name="Ravi V."/>
            <person name="Vij S."/>
            <person name="Kapur A."/>
            <person name="Khurana P."/>
            <person name="Khurana P."/>
            <person name="Khurana J.P."/>
            <person name="Tyagi A.K."/>
            <person name="Gaikwad K."/>
            <person name="Singh A."/>
            <person name="Dalal V."/>
            <person name="Srivastava S."/>
            <person name="Dixit A."/>
            <person name="Pal A.K."/>
            <person name="Ghazi I.A."/>
            <person name="Yadav M."/>
            <person name="Pandit A."/>
            <person name="Bhargava A."/>
            <person name="Sureshbabu K."/>
            <person name="Batra K."/>
            <person name="Sharma T.R."/>
            <person name="Mohapatra T."/>
            <person name="Singh N.K."/>
            <person name="Messing J."/>
            <person name="Nelson A.B."/>
            <person name="Fuks G."/>
            <person name="Kavchok S."/>
            <person name="Keizer G."/>
            <person name="Linton E."/>
            <person name="Llaca V."/>
            <person name="Song R."/>
            <person name="Tanyolac B."/>
            <person name="Young S."/>
            <person name="Ho-Il K."/>
            <person name="Hahn J.H."/>
            <person name="Sangsakoo G."/>
            <person name="Vanavichit A."/>
            <person name="de Mattos Luiz.A.T."/>
            <person name="Zimmer P.D."/>
            <person name="Malone G."/>
            <person name="Dellagostin O."/>
            <person name="de Oliveira A.C."/>
            <person name="Bevan M."/>
            <person name="Bancroft I."/>
            <person name="Minx P."/>
            <person name="Cordum H."/>
            <person name="Wilson R."/>
            <person name="Cheng Z."/>
            <person name="Jin W."/>
            <person name="Jiang J."/>
            <person name="Leong S.A."/>
            <person name="Iwama H."/>
            <person name="Gojobori T."/>
            <person name="Itoh T."/>
            <person name="Niimura Y."/>
            <person name="Fujii Y."/>
            <person name="Habara T."/>
            <person name="Sakai H."/>
            <person name="Sato Y."/>
            <person name="Wilson G."/>
            <person name="Kumar K."/>
            <person name="McCouch S."/>
            <person name="Juretic N."/>
            <person name="Hoen D."/>
            <person name="Wright S."/>
            <person name="Bruskiewich R."/>
            <person name="Bureau T."/>
            <person name="Miyao A."/>
            <person name="Hirochika H."/>
            <person name="Nishikawa T."/>
            <person name="Kadowaki K."/>
            <person name="Sugiura M."/>
            <person name="Burr B."/>
            <person name="Sasaki T."/>
        </authorList>
    </citation>
    <scope>NUCLEOTIDE SEQUENCE [LARGE SCALE GENOMIC DNA]</scope>
    <source>
        <strain evidence="3">cv. Nipponbare</strain>
    </source>
</reference>
<feature type="compositionally biased region" description="Low complexity" evidence="1">
    <location>
        <begin position="68"/>
        <end position="84"/>
    </location>
</feature>
<dbReference type="Proteomes" id="UP000000763">
    <property type="component" value="Chromosome 7"/>
</dbReference>
<proteinExistence type="predicted"/>
<organism evidence="2 3">
    <name type="scientific">Oryza sativa subsp. japonica</name>
    <name type="common">Rice</name>
    <dbReference type="NCBI Taxonomy" id="39947"/>
    <lineage>
        <taxon>Eukaryota</taxon>
        <taxon>Viridiplantae</taxon>
        <taxon>Streptophyta</taxon>
        <taxon>Embryophyta</taxon>
        <taxon>Tracheophyta</taxon>
        <taxon>Spermatophyta</taxon>
        <taxon>Magnoliopsida</taxon>
        <taxon>Liliopsida</taxon>
        <taxon>Poales</taxon>
        <taxon>Poaceae</taxon>
        <taxon>BOP clade</taxon>
        <taxon>Oryzoideae</taxon>
        <taxon>Oryzeae</taxon>
        <taxon>Oryzinae</taxon>
        <taxon>Oryza</taxon>
        <taxon>Oryza sativa</taxon>
    </lineage>
</organism>
<accession>Q6Z5Q8</accession>
<sequence>MAGTPETGGVHLSVVFNLRPLLQPRRTAIAAAAFGRRCYHQDREEEQHLVHPSVAAISLRSAAVTADPKTAAASTSPTSSSVVVCHHPSRW</sequence>
<protein>
    <submittedName>
        <fullName evidence="2">Uncharacterized protein</fullName>
    </submittedName>
</protein>
<name>Q6Z5Q8_ORYSJ</name>
<evidence type="ECO:0000256" key="1">
    <source>
        <dbReference type="SAM" id="MobiDB-lite"/>
    </source>
</evidence>
<feature type="region of interest" description="Disordered" evidence="1">
    <location>
        <begin position="68"/>
        <end position="91"/>
    </location>
</feature>
<gene>
    <name evidence="2" type="primary">OSJNBa0042E08.19</name>
</gene>
<reference evidence="3" key="2">
    <citation type="journal article" date="2008" name="Nucleic Acids Res.">
        <title>The rice annotation project database (RAP-DB): 2008 update.</title>
        <authorList>
            <consortium name="The rice annotation project (RAP)"/>
        </authorList>
    </citation>
    <scope>GENOME REANNOTATION</scope>
    <source>
        <strain evidence="3">cv. Nipponbare</strain>
    </source>
</reference>